<dbReference type="Proteomes" id="UP000288168">
    <property type="component" value="Unassembled WGS sequence"/>
</dbReference>
<evidence type="ECO:0000313" key="2">
    <source>
        <dbReference type="Proteomes" id="UP000288168"/>
    </source>
</evidence>
<protein>
    <submittedName>
        <fullName evidence="1">Uncharacterized protein</fullName>
    </submittedName>
</protein>
<accession>A0A428PDF6</accession>
<dbReference type="EMBL" id="NKCI01000154">
    <property type="protein sequence ID" value="RSL51077.1"/>
    <property type="molecule type" value="Genomic_DNA"/>
</dbReference>
<sequence>MSPISQGKAQVRILETLIDIEDRAAEGMPYSNHIDSRWFSGECSVLDPGQPFEFGAPFFGKVRINSLATAELAAMTDLGLSIGAFEMTPSTMNRDLIGESLPQKQLPLGYPGLPISGNLSMEETVSTSCQGSNGWQVSYADCEGSNAVDESAMNF</sequence>
<dbReference type="AlphaFoldDB" id="A0A428PDF6"/>
<organism evidence="1 2">
    <name type="scientific">Fusarium duplospermum</name>
    <dbReference type="NCBI Taxonomy" id="1325734"/>
    <lineage>
        <taxon>Eukaryota</taxon>
        <taxon>Fungi</taxon>
        <taxon>Dikarya</taxon>
        <taxon>Ascomycota</taxon>
        <taxon>Pezizomycotina</taxon>
        <taxon>Sordariomycetes</taxon>
        <taxon>Hypocreomycetidae</taxon>
        <taxon>Hypocreales</taxon>
        <taxon>Nectriaceae</taxon>
        <taxon>Fusarium</taxon>
        <taxon>Fusarium solani species complex</taxon>
    </lineage>
</organism>
<name>A0A428PDF6_9HYPO</name>
<keyword evidence="2" id="KW-1185">Reference proteome</keyword>
<gene>
    <name evidence="1" type="ORF">CEP54_011607</name>
</gene>
<evidence type="ECO:0000313" key="1">
    <source>
        <dbReference type="EMBL" id="RSL51077.1"/>
    </source>
</evidence>
<proteinExistence type="predicted"/>
<reference evidence="1 2" key="1">
    <citation type="submission" date="2017-06" db="EMBL/GenBank/DDBJ databases">
        <title>Comparative genomic analysis of Ambrosia Fusariam Clade fungi.</title>
        <authorList>
            <person name="Stajich J.E."/>
            <person name="Carrillo J."/>
            <person name="Kijimoto T."/>
            <person name="Eskalen A."/>
            <person name="O'Donnell K."/>
            <person name="Kasson M."/>
        </authorList>
    </citation>
    <scope>NUCLEOTIDE SEQUENCE [LARGE SCALE GENOMIC DNA]</scope>
    <source>
        <strain evidence="1 2">NRRL62584</strain>
    </source>
</reference>
<comment type="caution">
    <text evidence="1">The sequence shown here is derived from an EMBL/GenBank/DDBJ whole genome shotgun (WGS) entry which is preliminary data.</text>
</comment>